<dbReference type="AlphaFoldDB" id="A0A1Z5KAK1"/>
<dbReference type="Gene3D" id="3.90.950.20">
    <property type="entry name" value="CinA-like"/>
    <property type="match status" value="1"/>
</dbReference>
<dbReference type="OrthoDB" id="5591297at2759"/>
<dbReference type="SUPFAM" id="SSF52374">
    <property type="entry name" value="Nucleotidylyl transferase"/>
    <property type="match status" value="1"/>
</dbReference>
<dbReference type="InParanoid" id="A0A1Z5KAK1"/>
<dbReference type="GO" id="GO:0016887">
    <property type="term" value="F:ATP hydrolysis activity"/>
    <property type="evidence" value="ECO:0007669"/>
    <property type="project" value="TreeGrafter"/>
</dbReference>
<reference evidence="1 2" key="1">
    <citation type="journal article" date="2015" name="Plant Cell">
        <title>Oil accumulation by the oleaginous diatom Fistulifera solaris as revealed by the genome and transcriptome.</title>
        <authorList>
            <person name="Tanaka T."/>
            <person name="Maeda Y."/>
            <person name="Veluchamy A."/>
            <person name="Tanaka M."/>
            <person name="Abida H."/>
            <person name="Marechal E."/>
            <person name="Bowler C."/>
            <person name="Muto M."/>
            <person name="Sunaga Y."/>
            <person name="Tanaka M."/>
            <person name="Yoshino T."/>
            <person name="Taniguchi T."/>
            <person name="Fukuda Y."/>
            <person name="Nemoto M."/>
            <person name="Matsumoto M."/>
            <person name="Wong P.S."/>
            <person name="Aburatani S."/>
            <person name="Fujibuchi W."/>
        </authorList>
    </citation>
    <scope>NUCLEOTIDE SEQUENCE [LARGE SCALE GENOMIC DNA]</scope>
    <source>
        <strain evidence="1 2">JPCC DA0580</strain>
    </source>
</reference>
<gene>
    <name evidence="1" type="ORF">FisN_33Lh021</name>
</gene>
<dbReference type="Gene3D" id="3.40.50.620">
    <property type="entry name" value="HUPs"/>
    <property type="match status" value="1"/>
</dbReference>
<protein>
    <submittedName>
        <fullName evidence="1">Uncharacterized protein</fullName>
    </submittedName>
</protein>
<comment type="caution">
    <text evidence="1">The sequence shown here is derived from an EMBL/GenBank/DDBJ whole genome shotgun (WGS) entry which is preliminary data.</text>
</comment>
<dbReference type="GO" id="GO:0005737">
    <property type="term" value="C:cytoplasm"/>
    <property type="evidence" value="ECO:0007669"/>
    <property type="project" value="TreeGrafter"/>
</dbReference>
<dbReference type="EMBL" id="BDSP01000197">
    <property type="protein sequence ID" value="GAX23131.1"/>
    <property type="molecule type" value="Genomic_DNA"/>
</dbReference>
<dbReference type="GO" id="GO:0005634">
    <property type="term" value="C:nucleus"/>
    <property type="evidence" value="ECO:0007669"/>
    <property type="project" value="TreeGrafter"/>
</dbReference>
<organism evidence="1 2">
    <name type="scientific">Fistulifera solaris</name>
    <name type="common">Oleaginous diatom</name>
    <dbReference type="NCBI Taxonomy" id="1519565"/>
    <lineage>
        <taxon>Eukaryota</taxon>
        <taxon>Sar</taxon>
        <taxon>Stramenopiles</taxon>
        <taxon>Ochrophyta</taxon>
        <taxon>Bacillariophyta</taxon>
        <taxon>Bacillariophyceae</taxon>
        <taxon>Bacillariophycidae</taxon>
        <taxon>Naviculales</taxon>
        <taxon>Naviculaceae</taxon>
        <taxon>Fistulifera</taxon>
    </lineage>
</organism>
<evidence type="ECO:0000313" key="2">
    <source>
        <dbReference type="Proteomes" id="UP000198406"/>
    </source>
</evidence>
<accession>A0A1Z5KAK1</accession>
<dbReference type="PANTHER" id="PTHR31285">
    <property type="entry name" value="NICOTINAMIDE MONONUCLEOTIDE ADENYLYLTRANSFERASE"/>
    <property type="match status" value="1"/>
</dbReference>
<sequence length="534" mass="60072">MHVRQKPFSCFFVCIFSILHFFLILPVHGWMRNSIIWRSFRITQRQRMTTLSSSTSFESDQEYLFDRIERLVRQTPKCRLVVAVAGGGSFLASTLAATPGASSILMEAVTLYDRESFRTFTANHPPQQAKIQYASMMAAQSVATAALQRALQFAVGSTTCQRPTYRVLSQIPYTVGLACASQLVTHQPDDDDKSTAHIVAQLPHGSSVQITFSIPSSLSRRQQDVQVAHAMLSCLEYALQLREDDYQNTIKDTIWKERLAMLPMFIELESSGREWTETMGHGEERHVHICSQSKCPVMEAAESIVTGQELVVLLVPLHEQYRVIQGSVATLPAHSLIVPGSFNPPHTGHVQLALAAAKSLLSKTPNPVIWFELSLTNADKPALAPAVAVERIQQFWKLLPELQDYQWGILLTNAPLFAQKIDLLYPMTERRKQRAHPNDDDDDLTFCIGTDTLIRLLDPKYYNNSREHMLTTLEELSCHFVAGGRVDPKQPTVFVTGEDAVAELPPHIAAKFTLLPEFRVDISSTELRRQRDME</sequence>
<evidence type="ECO:0000313" key="1">
    <source>
        <dbReference type="EMBL" id="GAX23131.1"/>
    </source>
</evidence>
<dbReference type="InterPro" id="IPR014729">
    <property type="entry name" value="Rossmann-like_a/b/a_fold"/>
</dbReference>
<dbReference type="Proteomes" id="UP000198406">
    <property type="component" value="Unassembled WGS sequence"/>
</dbReference>
<dbReference type="PANTHER" id="PTHR31285:SF0">
    <property type="entry name" value="NICOTINAMIDE MONONUCLEOTIDE ADENYLYLTRANSFERASE"/>
    <property type="match status" value="1"/>
</dbReference>
<name>A0A1Z5KAK1_FISSO</name>
<proteinExistence type="predicted"/>
<keyword evidence="2" id="KW-1185">Reference proteome</keyword>
<dbReference type="GO" id="GO:0000309">
    <property type="term" value="F:nicotinamide-nucleotide adenylyltransferase activity"/>
    <property type="evidence" value="ECO:0007669"/>
    <property type="project" value="TreeGrafter"/>
</dbReference>
<dbReference type="InterPro" id="IPR036653">
    <property type="entry name" value="CinA-like_C"/>
</dbReference>